<accession>A0AAV6ML36</accession>
<organism evidence="1 2">
    <name type="scientific">Cucurbita argyrosperma subsp. sororia</name>
    <dbReference type="NCBI Taxonomy" id="37648"/>
    <lineage>
        <taxon>Eukaryota</taxon>
        <taxon>Viridiplantae</taxon>
        <taxon>Streptophyta</taxon>
        <taxon>Embryophyta</taxon>
        <taxon>Tracheophyta</taxon>
        <taxon>Spermatophyta</taxon>
        <taxon>Magnoliopsida</taxon>
        <taxon>eudicotyledons</taxon>
        <taxon>Gunneridae</taxon>
        <taxon>Pentapetalae</taxon>
        <taxon>rosids</taxon>
        <taxon>fabids</taxon>
        <taxon>Cucurbitales</taxon>
        <taxon>Cucurbitaceae</taxon>
        <taxon>Cucurbiteae</taxon>
        <taxon>Cucurbita</taxon>
    </lineage>
</organism>
<reference evidence="1 2" key="1">
    <citation type="journal article" date="2021" name="Hortic Res">
        <title>The domestication of Cucurbita argyrosperma as revealed by the genome of its wild relative.</title>
        <authorList>
            <person name="Barrera-Redondo J."/>
            <person name="Sanchez-de la Vega G."/>
            <person name="Aguirre-Liguori J.A."/>
            <person name="Castellanos-Morales G."/>
            <person name="Gutierrez-Guerrero Y.T."/>
            <person name="Aguirre-Dugua X."/>
            <person name="Aguirre-Planter E."/>
            <person name="Tenaillon M.I."/>
            <person name="Lira-Saade R."/>
            <person name="Eguiarte L.E."/>
        </authorList>
    </citation>
    <scope>NUCLEOTIDE SEQUENCE [LARGE SCALE GENOMIC DNA]</scope>
    <source>
        <strain evidence="1">JBR-2021</strain>
    </source>
</reference>
<dbReference type="Proteomes" id="UP000685013">
    <property type="component" value="Chromosome 14"/>
</dbReference>
<name>A0AAV6ML36_9ROSI</name>
<evidence type="ECO:0000313" key="1">
    <source>
        <dbReference type="EMBL" id="KAG6582441.1"/>
    </source>
</evidence>
<evidence type="ECO:0000313" key="2">
    <source>
        <dbReference type="Proteomes" id="UP000685013"/>
    </source>
</evidence>
<dbReference type="AlphaFoldDB" id="A0AAV6ML36"/>
<feature type="non-terminal residue" evidence="1">
    <location>
        <position position="1"/>
    </location>
</feature>
<protein>
    <submittedName>
        <fullName evidence="1">Uncharacterized protein</fullName>
    </submittedName>
</protein>
<gene>
    <name evidence="1" type="ORF">SDJN03_22443</name>
</gene>
<dbReference type="EMBL" id="JAGKQH010000014">
    <property type="protein sequence ID" value="KAG6582441.1"/>
    <property type="molecule type" value="Genomic_DNA"/>
</dbReference>
<sequence length="126" mass="13931">MHMKFVLQIRESSHFISATATWQFRIQIPIFGGDSTSRSCSPVQPPPAGEYYGFAVGGYEVLGRKREREMEGLVVRSPFVSTGKKLPFSPLLDSLPSCSASGSVIAITVLKSLKCRRVTRLNWTHG</sequence>
<keyword evidence="2" id="KW-1185">Reference proteome</keyword>
<comment type="caution">
    <text evidence="1">The sequence shown here is derived from an EMBL/GenBank/DDBJ whole genome shotgun (WGS) entry which is preliminary data.</text>
</comment>
<proteinExistence type="predicted"/>